<accession>A0A553H512</accession>
<keyword evidence="1" id="KW-0436">Ligase</keyword>
<sequence>MSTLANLTEDLFRLDFDPDAALYHHAGETLSRRQCQHAITAMASQLERVMEPGERVVIALDDSPSLICLFLACIAVGAIPAVVNPKSREDNLAAIVADCQASLVVREADAPSLGGSQAPLTLRAGGRIGSFDDFTLTALVGPPVPDWQSFRRRDRTAPAYLQYTSGSTGAPKGVIHSLETTFGFCQAFAVAHLGLKPGDRLYSIPKLFFGYGMGNALFFPWFCGASALLDARWPNAARVLENLQAYRPNVLFGVPAIYAALHDQAQVLLDCVELAFSAGSPLPRTEFDFWQEQGLEICDGIGATEVGHVFLANRPGAARAEVTGFPVPGYDCRLMDRNGESLSARTQRGVLWVRGPGVSPGYWRADATQQARFDHGWYRTGDLFECDESGAYRYRGREDDLFKVNGRWVVPAQVEQAVCQRFPEILEAALVPTCRQYDGLRPTLFVTLEADPGVNRILLGQRIEHRLADDLPSHALPQYLHVLPSLPRNDNGKLARAELCLRADTLYHESLKEERAC</sequence>
<dbReference type="GO" id="GO:0016878">
    <property type="term" value="F:acid-thiol ligase activity"/>
    <property type="evidence" value="ECO:0007669"/>
    <property type="project" value="TreeGrafter"/>
</dbReference>
<dbReference type="InterPro" id="IPR020845">
    <property type="entry name" value="AMP-binding_CS"/>
</dbReference>
<dbReference type="RefSeq" id="WP_143486631.1">
    <property type="nucleotide sequence ID" value="NZ_VJOY01000001.1"/>
</dbReference>
<gene>
    <name evidence="4" type="ORF">FM069_02235</name>
</gene>
<dbReference type="EMBL" id="VJOY01000001">
    <property type="protein sequence ID" value="TRX76858.1"/>
    <property type="molecule type" value="Genomic_DNA"/>
</dbReference>
<dbReference type="InterPro" id="IPR045851">
    <property type="entry name" value="AMP-bd_C_sf"/>
</dbReference>
<name>A0A553H512_9PSED</name>
<evidence type="ECO:0000259" key="3">
    <source>
        <dbReference type="Pfam" id="PF13193"/>
    </source>
</evidence>
<evidence type="ECO:0000313" key="5">
    <source>
        <dbReference type="Proteomes" id="UP000315235"/>
    </source>
</evidence>
<dbReference type="Proteomes" id="UP000315235">
    <property type="component" value="Unassembled WGS sequence"/>
</dbReference>
<dbReference type="PANTHER" id="PTHR43352:SF1">
    <property type="entry name" value="ANTHRANILATE--COA LIGASE"/>
    <property type="match status" value="1"/>
</dbReference>
<comment type="caution">
    <text evidence="4">The sequence shown here is derived from an EMBL/GenBank/DDBJ whole genome shotgun (WGS) entry which is preliminary data.</text>
</comment>
<evidence type="ECO:0000313" key="4">
    <source>
        <dbReference type="EMBL" id="TRX76858.1"/>
    </source>
</evidence>
<dbReference type="GO" id="GO:0044550">
    <property type="term" value="P:secondary metabolite biosynthetic process"/>
    <property type="evidence" value="ECO:0007669"/>
    <property type="project" value="TreeGrafter"/>
</dbReference>
<dbReference type="InterPro" id="IPR000873">
    <property type="entry name" value="AMP-dep_synth/lig_dom"/>
</dbReference>
<dbReference type="Gene3D" id="3.40.50.12780">
    <property type="entry name" value="N-terminal domain of ligase-like"/>
    <property type="match status" value="1"/>
</dbReference>
<dbReference type="Pfam" id="PF13193">
    <property type="entry name" value="AMP-binding_C"/>
    <property type="match status" value="1"/>
</dbReference>
<protein>
    <submittedName>
        <fullName evidence="4">AMP-binding protein</fullName>
    </submittedName>
</protein>
<dbReference type="AlphaFoldDB" id="A0A553H512"/>
<dbReference type="SUPFAM" id="SSF56801">
    <property type="entry name" value="Acetyl-CoA synthetase-like"/>
    <property type="match status" value="1"/>
</dbReference>
<evidence type="ECO:0000256" key="1">
    <source>
        <dbReference type="ARBA" id="ARBA00022598"/>
    </source>
</evidence>
<dbReference type="Gene3D" id="3.30.300.30">
    <property type="match status" value="1"/>
</dbReference>
<organism evidence="4 5">
    <name type="scientific">Pseudomonas mangiferae</name>
    <dbReference type="NCBI Taxonomy" id="2593654"/>
    <lineage>
        <taxon>Bacteria</taxon>
        <taxon>Pseudomonadati</taxon>
        <taxon>Pseudomonadota</taxon>
        <taxon>Gammaproteobacteria</taxon>
        <taxon>Pseudomonadales</taxon>
        <taxon>Pseudomonadaceae</taxon>
        <taxon>Pseudomonas</taxon>
    </lineage>
</organism>
<dbReference type="InterPro" id="IPR025110">
    <property type="entry name" value="AMP-bd_C"/>
</dbReference>
<keyword evidence="5" id="KW-1185">Reference proteome</keyword>
<dbReference type="OrthoDB" id="9803968at2"/>
<evidence type="ECO:0000259" key="2">
    <source>
        <dbReference type="Pfam" id="PF00501"/>
    </source>
</evidence>
<proteinExistence type="predicted"/>
<dbReference type="PROSITE" id="PS00455">
    <property type="entry name" value="AMP_BINDING"/>
    <property type="match status" value="1"/>
</dbReference>
<dbReference type="PANTHER" id="PTHR43352">
    <property type="entry name" value="ACETYL-COA SYNTHETASE"/>
    <property type="match status" value="1"/>
</dbReference>
<dbReference type="Pfam" id="PF00501">
    <property type="entry name" value="AMP-binding"/>
    <property type="match status" value="1"/>
</dbReference>
<feature type="domain" description="AMP-binding enzyme C-terminal" evidence="3">
    <location>
        <begin position="415"/>
        <end position="493"/>
    </location>
</feature>
<feature type="domain" description="AMP-dependent synthetase/ligase" evidence="2">
    <location>
        <begin position="18"/>
        <end position="363"/>
    </location>
</feature>
<reference evidence="4 5" key="1">
    <citation type="submission" date="2019-07" db="EMBL/GenBank/DDBJ databases">
        <title>Pseudomonas mangiferae sp. nov., isolated from bark of mango tree in Thailand.</title>
        <authorList>
            <person name="Srisuk N."/>
            <person name="Anurat P."/>
        </authorList>
    </citation>
    <scope>NUCLEOTIDE SEQUENCE [LARGE SCALE GENOMIC DNA]</scope>
    <source>
        <strain evidence="4 5">DMKU_BBB3-04</strain>
    </source>
</reference>
<dbReference type="InterPro" id="IPR042099">
    <property type="entry name" value="ANL_N_sf"/>
</dbReference>